<dbReference type="Proteomes" id="UP000033870">
    <property type="component" value="Unassembled WGS sequence"/>
</dbReference>
<protein>
    <recommendedName>
        <fullName evidence="1 9">Tyrosine--tRNA ligase</fullName>
        <ecNumber evidence="1 9">6.1.1.1</ecNumber>
    </recommendedName>
</protein>
<evidence type="ECO:0000256" key="2">
    <source>
        <dbReference type="ARBA" id="ARBA00022598"/>
    </source>
</evidence>
<organism evidence="13 14">
    <name type="scientific">Candidatus Magasanikbacteria bacterium GW2011_GWA2_56_11</name>
    <dbReference type="NCBI Taxonomy" id="1619044"/>
    <lineage>
        <taxon>Bacteria</taxon>
        <taxon>Candidatus Magasanikiibacteriota</taxon>
    </lineage>
</organism>
<dbReference type="EMBL" id="LCRX01000002">
    <property type="protein sequence ID" value="KKW42954.1"/>
    <property type="molecule type" value="Genomic_DNA"/>
</dbReference>
<evidence type="ECO:0000256" key="1">
    <source>
        <dbReference type="ARBA" id="ARBA00013160"/>
    </source>
</evidence>
<comment type="catalytic activity">
    <reaction evidence="8">
        <text>tRNA(Tyr) + L-tyrosine + ATP = L-tyrosyl-tRNA(Tyr) + AMP + diphosphate + H(+)</text>
        <dbReference type="Rhea" id="RHEA:10220"/>
        <dbReference type="Rhea" id="RHEA-COMP:9706"/>
        <dbReference type="Rhea" id="RHEA-COMP:9707"/>
        <dbReference type="ChEBI" id="CHEBI:15378"/>
        <dbReference type="ChEBI" id="CHEBI:30616"/>
        <dbReference type="ChEBI" id="CHEBI:33019"/>
        <dbReference type="ChEBI" id="CHEBI:58315"/>
        <dbReference type="ChEBI" id="CHEBI:78442"/>
        <dbReference type="ChEBI" id="CHEBI:78536"/>
        <dbReference type="ChEBI" id="CHEBI:456215"/>
        <dbReference type="EC" id="6.1.1.1"/>
    </reaction>
</comment>
<feature type="domain" description="Tyrosine--tRNA ligase SYY-like C-terminal" evidence="12">
    <location>
        <begin position="334"/>
        <end position="385"/>
    </location>
</feature>
<comment type="similarity">
    <text evidence="11">Belongs to the class-I aminoacyl-tRNA synthetase family.</text>
</comment>
<dbReference type="STRING" id="1619044.UY92_C0002G0071"/>
<dbReference type="InterPro" id="IPR002307">
    <property type="entry name" value="Tyr-tRNA-ligase"/>
</dbReference>
<dbReference type="Pfam" id="PF22421">
    <property type="entry name" value="SYY_C-terminal"/>
    <property type="match status" value="1"/>
</dbReference>
<evidence type="ECO:0000313" key="13">
    <source>
        <dbReference type="EMBL" id="KKW42954.1"/>
    </source>
</evidence>
<proteinExistence type="inferred from homology"/>
<dbReference type="PANTHER" id="PTHR11766:SF1">
    <property type="entry name" value="TYROSINE--TRNA LIGASE"/>
    <property type="match status" value="1"/>
</dbReference>
<evidence type="ECO:0000256" key="6">
    <source>
        <dbReference type="ARBA" id="ARBA00022917"/>
    </source>
</evidence>
<dbReference type="EC" id="6.1.1.1" evidence="1 9"/>
<gene>
    <name evidence="13" type="ORF">UY92_C0002G0071</name>
</gene>
<dbReference type="InterPro" id="IPR014729">
    <property type="entry name" value="Rossmann-like_a/b/a_fold"/>
</dbReference>
<evidence type="ECO:0000256" key="3">
    <source>
        <dbReference type="ARBA" id="ARBA00022741"/>
    </source>
</evidence>
<evidence type="ECO:0000256" key="7">
    <source>
        <dbReference type="ARBA" id="ARBA00023146"/>
    </source>
</evidence>
<dbReference type="GO" id="GO:0005829">
    <property type="term" value="C:cytosol"/>
    <property type="evidence" value="ECO:0007669"/>
    <property type="project" value="TreeGrafter"/>
</dbReference>
<evidence type="ECO:0000256" key="4">
    <source>
        <dbReference type="ARBA" id="ARBA00022840"/>
    </source>
</evidence>
<dbReference type="GO" id="GO:0004831">
    <property type="term" value="F:tyrosine-tRNA ligase activity"/>
    <property type="evidence" value="ECO:0007669"/>
    <property type="project" value="UniProtKB-UniRule"/>
</dbReference>
<dbReference type="CDD" id="cd00805">
    <property type="entry name" value="TyrRS_core"/>
    <property type="match status" value="1"/>
</dbReference>
<dbReference type="Gene3D" id="1.10.240.10">
    <property type="entry name" value="Tyrosyl-Transfer RNA Synthetase"/>
    <property type="match status" value="1"/>
</dbReference>
<dbReference type="PATRIC" id="fig|1619044.3.peg.184"/>
<evidence type="ECO:0000256" key="5">
    <source>
        <dbReference type="ARBA" id="ARBA00022884"/>
    </source>
</evidence>
<dbReference type="InterPro" id="IPR024088">
    <property type="entry name" value="Tyr-tRNA-ligase_bac-type"/>
</dbReference>
<dbReference type="PROSITE" id="PS00178">
    <property type="entry name" value="AA_TRNA_LIGASE_I"/>
    <property type="match status" value="1"/>
</dbReference>
<dbReference type="PROSITE" id="PS50889">
    <property type="entry name" value="S4"/>
    <property type="match status" value="1"/>
</dbReference>
<sequence>MPVSIDNACINELLTRGVENVYPTREFLEQELKSGRRLTLYTGYDPTAPTLHIGHGITLLKLRQFQELGHKIIMLVGDFTGMIGDPTDKSAARQKLTREQVADNASFYRDQAAAILDFTGENAAEVRYNSHWLAEMKLTDIVELSAHFTVQRLLERDMFERRMKEEKPIYLHEFLYPLMQGYDSVAMNVDGEVGGNDQTFNMLAGRTLMKDLKNKEKFVLTLKLLTDSSGKKMGKTEGNMVALSDTPEDMFGKVMSWPDEMIGNGFELCTRVPAAEISAMAQAMAGGENPRDHKLRLAYEVTKTFLGEAAAQAGQRHFATVIQSKEKPEAIPELKPSAYDIVTVLVEAGFATSKTDARRAIDQGGVKVNDGKVAGYETATAPGDVVQKGKRFFVKVK</sequence>
<keyword evidence="2 11" id="KW-0436">Ligase</keyword>
<evidence type="ECO:0000256" key="10">
    <source>
        <dbReference type="PROSITE-ProRule" id="PRU00182"/>
    </source>
</evidence>
<dbReference type="Pfam" id="PF00579">
    <property type="entry name" value="tRNA-synt_1b"/>
    <property type="match status" value="1"/>
</dbReference>
<name>A0A0G2BBL0_9BACT</name>
<evidence type="ECO:0000313" key="14">
    <source>
        <dbReference type="Proteomes" id="UP000033870"/>
    </source>
</evidence>
<dbReference type="GO" id="GO:0005524">
    <property type="term" value="F:ATP binding"/>
    <property type="evidence" value="ECO:0007669"/>
    <property type="project" value="UniProtKB-KW"/>
</dbReference>
<evidence type="ECO:0000256" key="9">
    <source>
        <dbReference type="NCBIfam" id="TIGR00234"/>
    </source>
</evidence>
<keyword evidence="4 11" id="KW-0067">ATP-binding</keyword>
<dbReference type="InterPro" id="IPR036986">
    <property type="entry name" value="S4_RNA-bd_sf"/>
</dbReference>
<keyword evidence="7 11" id="KW-0030">Aminoacyl-tRNA synthetase</keyword>
<dbReference type="SUPFAM" id="SSF55174">
    <property type="entry name" value="Alpha-L RNA-binding motif"/>
    <property type="match status" value="1"/>
</dbReference>
<accession>A0A0G2BBL0</accession>
<dbReference type="NCBIfam" id="TIGR00234">
    <property type="entry name" value="tyrS"/>
    <property type="match status" value="1"/>
</dbReference>
<dbReference type="InterPro" id="IPR002305">
    <property type="entry name" value="aa-tRNA-synth_Ic"/>
</dbReference>
<evidence type="ECO:0000259" key="12">
    <source>
        <dbReference type="Pfam" id="PF22421"/>
    </source>
</evidence>
<dbReference type="PRINTS" id="PR01040">
    <property type="entry name" value="TRNASYNTHTYR"/>
</dbReference>
<dbReference type="PANTHER" id="PTHR11766">
    <property type="entry name" value="TYROSYL-TRNA SYNTHETASE"/>
    <property type="match status" value="1"/>
</dbReference>
<keyword evidence="6 11" id="KW-0648">Protein biosynthesis</keyword>
<dbReference type="InterPro" id="IPR054608">
    <property type="entry name" value="SYY-like_C"/>
</dbReference>
<keyword evidence="3 11" id="KW-0547">Nucleotide-binding</keyword>
<dbReference type="CDD" id="cd00165">
    <property type="entry name" value="S4"/>
    <property type="match status" value="1"/>
</dbReference>
<dbReference type="GO" id="GO:0003723">
    <property type="term" value="F:RNA binding"/>
    <property type="evidence" value="ECO:0007669"/>
    <property type="project" value="UniProtKB-KW"/>
</dbReference>
<evidence type="ECO:0000256" key="11">
    <source>
        <dbReference type="RuleBase" id="RU363036"/>
    </source>
</evidence>
<dbReference type="GO" id="GO:0006437">
    <property type="term" value="P:tyrosyl-tRNA aminoacylation"/>
    <property type="evidence" value="ECO:0007669"/>
    <property type="project" value="UniProtKB-UniRule"/>
</dbReference>
<dbReference type="SUPFAM" id="SSF52374">
    <property type="entry name" value="Nucleotidylyl transferase"/>
    <property type="match status" value="1"/>
</dbReference>
<comment type="caution">
    <text evidence="13">The sequence shown here is derived from an EMBL/GenBank/DDBJ whole genome shotgun (WGS) entry which is preliminary data.</text>
</comment>
<dbReference type="InterPro" id="IPR001412">
    <property type="entry name" value="aa-tRNA-synth_I_CS"/>
</dbReference>
<dbReference type="AlphaFoldDB" id="A0A0G2BBL0"/>
<keyword evidence="5 10" id="KW-0694">RNA-binding</keyword>
<evidence type="ECO:0000256" key="8">
    <source>
        <dbReference type="ARBA" id="ARBA00048248"/>
    </source>
</evidence>
<reference evidence="13 14" key="1">
    <citation type="journal article" date="2015" name="Nature">
        <title>rRNA introns, odd ribosomes, and small enigmatic genomes across a large radiation of phyla.</title>
        <authorList>
            <person name="Brown C.T."/>
            <person name="Hug L.A."/>
            <person name="Thomas B.C."/>
            <person name="Sharon I."/>
            <person name="Castelle C.J."/>
            <person name="Singh A."/>
            <person name="Wilkins M.J."/>
            <person name="Williams K.H."/>
            <person name="Banfield J.F."/>
        </authorList>
    </citation>
    <scope>NUCLEOTIDE SEQUENCE [LARGE SCALE GENOMIC DNA]</scope>
</reference>
<dbReference type="Gene3D" id="3.40.50.620">
    <property type="entry name" value="HUPs"/>
    <property type="match status" value="1"/>
</dbReference>
<dbReference type="Gene3D" id="3.10.290.10">
    <property type="entry name" value="RNA-binding S4 domain"/>
    <property type="match status" value="1"/>
</dbReference>